<evidence type="ECO:0000256" key="7">
    <source>
        <dbReference type="SAM" id="Coils"/>
    </source>
</evidence>
<name>A0A0F4KTT2_9LACO</name>
<feature type="region of interest" description="Disordered" evidence="8">
    <location>
        <begin position="201"/>
        <end position="229"/>
    </location>
</feature>
<gene>
    <name evidence="9" type="ORF">JG29_10240</name>
</gene>
<feature type="coiled-coil region" evidence="7">
    <location>
        <begin position="29"/>
        <end position="56"/>
    </location>
</feature>
<evidence type="ECO:0000256" key="6">
    <source>
        <dbReference type="ARBA" id="ARBA00023306"/>
    </source>
</evidence>
<evidence type="ECO:0000256" key="1">
    <source>
        <dbReference type="ARBA" id="ARBA00004496"/>
    </source>
</evidence>
<sequence>MTLTPKDIQKKNFSSQLRGYDKDEVDQFLNQIIKDYNAEINKNKQLEHDLKDAQTQISYFNELQNTVNEAIIVAQNAADQVKNQADVQANSLMTQTRLNTERMVNEAIKKARQIVQESEQQAQTIIEQSNQINQGVRRDYENLKNVIQSQQKLVDSVPWQELINGDEEKIMQKIQAECQNYLARLNQFADKVKLEDDDLVVKNSSDKGIDNSKENDDNQDNHTKLEKQE</sequence>
<keyword evidence="10" id="KW-1185">Reference proteome</keyword>
<feature type="compositionally biased region" description="Basic and acidic residues" evidence="8">
    <location>
        <begin position="204"/>
        <end position="229"/>
    </location>
</feature>
<dbReference type="Pfam" id="PF05103">
    <property type="entry name" value="DivIVA"/>
    <property type="match status" value="1"/>
</dbReference>
<dbReference type="HOGENOM" id="CLU_076854_0_2_9"/>
<evidence type="ECO:0000256" key="4">
    <source>
        <dbReference type="ARBA" id="ARBA00022618"/>
    </source>
</evidence>
<organism evidence="9 10">
    <name type="scientific">Bombilactobacillus mellis</name>
    <dbReference type="NCBI Taxonomy" id="1218508"/>
    <lineage>
        <taxon>Bacteria</taxon>
        <taxon>Bacillati</taxon>
        <taxon>Bacillota</taxon>
        <taxon>Bacilli</taxon>
        <taxon>Lactobacillales</taxon>
        <taxon>Lactobacillaceae</taxon>
        <taxon>Bombilactobacillus</taxon>
    </lineage>
</organism>
<dbReference type="PATRIC" id="fig|1218508.4.peg.1009"/>
<accession>A0A0F4KTT2</accession>
<dbReference type="STRING" id="1218508.JG29_10240"/>
<dbReference type="EMBL" id="JXBZ01000008">
    <property type="protein sequence ID" value="KJY48621.1"/>
    <property type="molecule type" value="Genomic_DNA"/>
</dbReference>
<evidence type="ECO:0000256" key="8">
    <source>
        <dbReference type="SAM" id="MobiDB-lite"/>
    </source>
</evidence>
<evidence type="ECO:0000256" key="5">
    <source>
        <dbReference type="ARBA" id="ARBA00023054"/>
    </source>
</evidence>
<keyword evidence="3" id="KW-0963">Cytoplasm</keyword>
<comment type="caution">
    <text evidence="9">The sequence shown here is derived from an EMBL/GenBank/DDBJ whole genome shotgun (WGS) entry which is preliminary data.</text>
</comment>
<comment type="similarity">
    <text evidence="2">Belongs to the DivIVA family.</text>
</comment>
<reference evidence="9 10" key="1">
    <citation type="submission" date="2014-12" db="EMBL/GenBank/DDBJ databases">
        <title>Comparative genomics of the lactic acid bacteria isolated from the honey bee gut.</title>
        <authorList>
            <person name="Ellegaard K.M."/>
            <person name="Tamarit D."/>
            <person name="Javelind E."/>
            <person name="Olofsson T."/>
            <person name="Andersson S.G."/>
            <person name="Vasquez A."/>
        </authorList>
    </citation>
    <scope>NUCLEOTIDE SEQUENCE [LARGE SCALE GENOMIC DNA]</scope>
    <source>
        <strain evidence="9 10">Hon2</strain>
    </source>
</reference>
<dbReference type="AlphaFoldDB" id="A0A0F4KTT2"/>
<proteinExistence type="inferred from homology"/>
<evidence type="ECO:0000313" key="10">
    <source>
        <dbReference type="Proteomes" id="UP000033695"/>
    </source>
</evidence>
<dbReference type="PANTHER" id="PTHR35794:SF2">
    <property type="entry name" value="CELL DIVISION PROTEIN DIVIVA"/>
    <property type="match status" value="1"/>
</dbReference>
<keyword evidence="6" id="KW-0131">Cell cycle</keyword>
<dbReference type="Gene3D" id="6.10.250.660">
    <property type="match status" value="1"/>
</dbReference>
<feature type="coiled-coil region" evidence="7">
    <location>
        <begin position="108"/>
        <end position="191"/>
    </location>
</feature>
<dbReference type="RefSeq" id="WP_045922885.1">
    <property type="nucleotide sequence ID" value="NZ_JAAEDY010000001.1"/>
</dbReference>
<dbReference type="GO" id="GO:0051301">
    <property type="term" value="P:cell division"/>
    <property type="evidence" value="ECO:0007669"/>
    <property type="project" value="UniProtKB-KW"/>
</dbReference>
<keyword evidence="4" id="KW-0132">Cell division</keyword>
<keyword evidence="5 7" id="KW-0175">Coiled coil</keyword>
<evidence type="ECO:0008006" key="11">
    <source>
        <dbReference type="Google" id="ProtNLM"/>
    </source>
</evidence>
<dbReference type="PANTHER" id="PTHR35794">
    <property type="entry name" value="CELL DIVISION PROTEIN DIVIVA"/>
    <property type="match status" value="1"/>
</dbReference>
<dbReference type="InterPro" id="IPR007793">
    <property type="entry name" value="DivIVA_fam"/>
</dbReference>
<evidence type="ECO:0000313" key="9">
    <source>
        <dbReference type="EMBL" id="KJY48621.1"/>
    </source>
</evidence>
<protein>
    <recommendedName>
        <fullName evidence="11">Cell division initiation protein</fullName>
    </recommendedName>
</protein>
<dbReference type="NCBIfam" id="TIGR03544">
    <property type="entry name" value="DivI1A_domain"/>
    <property type="match status" value="1"/>
</dbReference>
<dbReference type="Proteomes" id="UP000033695">
    <property type="component" value="Unassembled WGS sequence"/>
</dbReference>
<dbReference type="InterPro" id="IPR019933">
    <property type="entry name" value="DivIVA_domain"/>
</dbReference>
<comment type="subcellular location">
    <subcellularLocation>
        <location evidence="1">Cytoplasm</location>
    </subcellularLocation>
</comment>
<dbReference type="GO" id="GO:0005737">
    <property type="term" value="C:cytoplasm"/>
    <property type="evidence" value="ECO:0007669"/>
    <property type="project" value="UniProtKB-SubCell"/>
</dbReference>
<evidence type="ECO:0000256" key="2">
    <source>
        <dbReference type="ARBA" id="ARBA00009008"/>
    </source>
</evidence>
<evidence type="ECO:0000256" key="3">
    <source>
        <dbReference type="ARBA" id="ARBA00022490"/>
    </source>
</evidence>